<dbReference type="Proteomes" id="UP000323426">
    <property type="component" value="Unassembled WGS sequence"/>
</dbReference>
<feature type="transmembrane region" description="Helical" evidence="1">
    <location>
        <begin position="81"/>
        <end position="97"/>
    </location>
</feature>
<name>A0A5M6DK01_9BACT</name>
<protein>
    <recommendedName>
        <fullName evidence="4">Glycosyltransferase RgtA/B/C/D-like domain-containing protein</fullName>
    </recommendedName>
</protein>
<keyword evidence="1" id="KW-0472">Membrane</keyword>
<evidence type="ECO:0000256" key="1">
    <source>
        <dbReference type="SAM" id="Phobius"/>
    </source>
</evidence>
<proteinExistence type="predicted"/>
<organism evidence="2 3">
    <name type="scientific">Adhaeribacter rhizoryzae</name>
    <dbReference type="NCBI Taxonomy" id="2607907"/>
    <lineage>
        <taxon>Bacteria</taxon>
        <taxon>Pseudomonadati</taxon>
        <taxon>Bacteroidota</taxon>
        <taxon>Cytophagia</taxon>
        <taxon>Cytophagales</taxon>
        <taxon>Hymenobacteraceae</taxon>
        <taxon>Adhaeribacter</taxon>
    </lineage>
</organism>
<gene>
    <name evidence="2" type="ORF">F0145_11745</name>
</gene>
<reference evidence="2 3" key="1">
    <citation type="submission" date="2019-09" db="EMBL/GenBank/DDBJ databases">
        <title>Genome sequence and assembly of Adhaeribacter sp.</title>
        <authorList>
            <person name="Chhetri G."/>
        </authorList>
    </citation>
    <scope>NUCLEOTIDE SEQUENCE [LARGE SCALE GENOMIC DNA]</scope>
    <source>
        <strain evidence="2 3">DK36</strain>
    </source>
</reference>
<dbReference type="EMBL" id="VWSF01000007">
    <property type="protein sequence ID" value="KAA5546549.1"/>
    <property type="molecule type" value="Genomic_DNA"/>
</dbReference>
<feature type="transmembrane region" description="Helical" evidence="1">
    <location>
        <begin position="12"/>
        <end position="32"/>
    </location>
</feature>
<feature type="transmembrane region" description="Helical" evidence="1">
    <location>
        <begin position="330"/>
        <end position="350"/>
    </location>
</feature>
<sequence>MISYFKGILLSRLLVLILLFLAIRIPLILFNFPVSLSELKYMILGERLAAGATLYRDVYDNTAPLAAIIYQLLDVVFGRNILVYRLLASAIIFLQGMRLNSILNQNGIFAEKSFLPALLYFVFGSIFFEFDMLSPLLVGLTFLIFALNYLIVPSKEGSSNPKLFKAGFLIGLAALCYLPLMLFLLWAFMALIYFAFNAFRSSLLLLCGFLFPYAVAYTFFLYADSLPNFVQFNLLSAWSLYINMLLAPLDLIKILAIPVLFLSFSVFHAIINAPTLNYQLKFLQLMLWWVFVAVLVTLAGQTISAVSWLLFLPAAAYFGTYLFLRSGRLWITEPFFLVLLGSLLVIRYNFLLPSMPYTKINISHLLLQPNAKYRAVQNAHVLVLGNNLNYYAYNQSATPYLNWQLAKQDFGQLNTYYGIFKIRRNITVSEPDYIIDEVGLMQELTYKIPDLFSRYEKIGQDGIYKRVR</sequence>
<feature type="transmembrane region" description="Helical" evidence="1">
    <location>
        <begin position="282"/>
        <end position="299"/>
    </location>
</feature>
<feature type="transmembrane region" description="Helical" evidence="1">
    <location>
        <begin position="163"/>
        <end position="196"/>
    </location>
</feature>
<accession>A0A5M6DK01</accession>
<dbReference type="AlphaFoldDB" id="A0A5M6DK01"/>
<evidence type="ECO:0000313" key="3">
    <source>
        <dbReference type="Proteomes" id="UP000323426"/>
    </source>
</evidence>
<feature type="transmembrane region" description="Helical" evidence="1">
    <location>
        <begin position="203"/>
        <end position="223"/>
    </location>
</feature>
<keyword evidence="1" id="KW-1133">Transmembrane helix</keyword>
<evidence type="ECO:0008006" key="4">
    <source>
        <dbReference type="Google" id="ProtNLM"/>
    </source>
</evidence>
<comment type="caution">
    <text evidence="2">The sequence shown here is derived from an EMBL/GenBank/DDBJ whole genome shotgun (WGS) entry which is preliminary data.</text>
</comment>
<keyword evidence="3" id="KW-1185">Reference proteome</keyword>
<feature type="transmembrane region" description="Helical" evidence="1">
    <location>
        <begin position="254"/>
        <end position="276"/>
    </location>
</feature>
<keyword evidence="1" id="KW-0812">Transmembrane</keyword>
<dbReference type="RefSeq" id="WP_150088597.1">
    <property type="nucleotide sequence ID" value="NZ_VWSF01000007.1"/>
</dbReference>
<feature type="transmembrane region" description="Helical" evidence="1">
    <location>
        <begin position="118"/>
        <end position="151"/>
    </location>
</feature>
<evidence type="ECO:0000313" key="2">
    <source>
        <dbReference type="EMBL" id="KAA5546549.1"/>
    </source>
</evidence>